<organism evidence="2 3">
    <name type="scientific">Synechocystis sp. (strain ATCC 27184 / PCC 6803 / Kazusa)</name>
    <dbReference type="NCBI Taxonomy" id="1111708"/>
    <lineage>
        <taxon>Bacteria</taxon>
        <taxon>Bacillati</taxon>
        <taxon>Cyanobacteriota</taxon>
        <taxon>Cyanophyceae</taxon>
        <taxon>Synechococcales</taxon>
        <taxon>Merismopediaceae</taxon>
        <taxon>Synechocystis</taxon>
    </lineage>
</organism>
<dbReference type="KEGG" id="syn:ssr3129"/>
<reference evidence="2 3" key="1">
    <citation type="journal article" date="1995" name="DNA Res.">
        <title>Sequence analysis of the genome of the unicellular cyanobacterium Synechocystis sp. strain PCC6803. I. Sequence features in the 1 Mb region from map positions 64% to 92% of the genome.</title>
        <authorList>
            <person name="Kaneko T."/>
            <person name="Tanaka A."/>
            <person name="Sato S."/>
            <person name="Kotani H."/>
            <person name="Sazuka T."/>
            <person name="Miyajima N."/>
            <person name="Sugiura M."/>
            <person name="Tabata S."/>
        </authorList>
    </citation>
    <scope>NUCLEOTIDE SEQUENCE [LARGE SCALE GENOMIC DNA]</scope>
    <source>
        <strain evidence="3">ATCC 27184 / PCC 6803 / Kazusa</strain>
    </source>
</reference>
<sequence length="61" mass="7423">MCFFIIQEDKTMKPMIWHPEDKDEKVNKYLDRINHEPWLGFVAFSLAFFMAFILIMFMGIF</sequence>
<proteinExistence type="predicted"/>
<reference evidence="2 3" key="2">
    <citation type="journal article" date="1996" name="DNA Res.">
        <title>Sequence analysis of the genome of the unicellular cyanobacterium Synechocystis sp. strain PCC6803. II. Sequence determination of the entire genome and assignment of potential protein-coding regions.</title>
        <authorList>
            <person name="Kaneko T."/>
            <person name="Sato S."/>
            <person name="Kotani H."/>
            <person name="Tanaka A."/>
            <person name="Asamizu E."/>
            <person name="Nakamura Y."/>
            <person name="Miyajima N."/>
            <person name="Hirosawa M."/>
            <person name="Sugiura M."/>
            <person name="Sasamoto S."/>
            <person name="Kimura T."/>
            <person name="Hosouchi T."/>
            <person name="Matsuno A."/>
            <person name="Muraki A."/>
            <person name="Nakazaki N."/>
            <person name="Naruo K."/>
            <person name="Okumura S."/>
            <person name="Shimpo S."/>
            <person name="Takeuchi C."/>
            <person name="Wada T."/>
            <person name="Watanabe A."/>
            <person name="Yamada M."/>
            <person name="Yasuda M."/>
            <person name="Tabata S."/>
        </authorList>
    </citation>
    <scope>NUCLEOTIDE SEQUENCE [LARGE SCALE GENOMIC DNA]</scope>
    <source>
        <strain evidence="3">ATCC 27184 / PCC 6803 / Kazusa</strain>
    </source>
</reference>
<evidence type="ECO:0000313" key="3">
    <source>
        <dbReference type="Proteomes" id="UP000001425"/>
    </source>
</evidence>
<gene>
    <name evidence="2" type="ordered locus">ssr3129</name>
</gene>
<keyword evidence="3" id="KW-1185">Reference proteome</keyword>
<dbReference type="eggNOG" id="ENOG5033ED7">
    <property type="taxonomic scope" value="Bacteria"/>
</dbReference>
<protein>
    <submittedName>
        <fullName evidence="2">Ssr3129 protein</fullName>
    </submittedName>
</protein>
<keyword evidence="1" id="KW-0472">Membrane</keyword>
<dbReference type="PaxDb" id="1148-1652162"/>
<accession>P73064</accession>
<keyword evidence="1" id="KW-0812">Transmembrane</keyword>
<dbReference type="AlphaFoldDB" id="P73064"/>
<evidence type="ECO:0000313" key="2">
    <source>
        <dbReference type="EMBL" id="BAA17086.1"/>
    </source>
</evidence>
<dbReference type="EMBL" id="BA000022">
    <property type="protein sequence ID" value="BAA17086.1"/>
    <property type="molecule type" value="Genomic_DNA"/>
</dbReference>
<name>P73064_SYNY3</name>
<dbReference type="Proteomes" id="UP000001425">
    <property type="component" value="Chromosome"/>
</dbReference>
<dbReference type="InParanoid" id="P73064"/>
<dbReference type="PIR" id="S75172">
    <property type="entry name" value="S75172"/>
</dbReference>
<feature type="transmembrane region" description="Helical" evidence="1">
    <location>
        <begin position="38"/>
        <end position="60"/>
    </location>
</feature>
<dbReference type="EnsemblBacteria" id="BAA17086">
    <property type="protein sequence ID" value="BAA17086"/>
    <property type="gene ID" value="BAA17086"/>
</dbReference>
<evidence type="ECO:0000256" key="1">
    <source>
        <dbReference type="SAM" id="Phobius"/>
    </source>
</evidence>
<keyword evidence="1" id="KW-1133">Transmembrane helix</keyword>